<feature type="transmembrane region" description="Helical" evidence="10">
    <location>
        <begin position="234"/>
        <end position="256"/>
    </location>
</feature>
<keyword evidence="8 10" id="KW-0472">Membrane</keyword>
<dbReference type="InterPro" id="IPR027469">
    <property type="entry name" value="Cation_efflux_TMD_sf"/>
</dbReference>
<keyword evidence="6 10" id="KW-1133">Transmembrane helix</keyword>
<keyword evidence="5" id="KW-0862">Zinc</keyword>
<feature type="transmembrane region" description="Helical" evidence="10">
    <location>
        <begin position="129"/>
        <end position="149"/>
    </location>
</feature>
<dbReference type="SUPFAM" id="SSF161111">
    <property type="entry name" value="Cation efflux protein transmembrane domain-like"/>
    <property type="match status" value="1"/>
</dbReference>
<dbReference type="InterPro" id="IPR058533">
    <property type="entry name" value="Cation_efflux_TM"/>
</dbReference>
<evidence type="ECO:0000256" key="6">
    <source>
        <dbReference type="ARBA" id="ARBA00022989"/>
    </source>
</evidence>
<sequence length="377" mass="40808">MVLPSDTDSCADSHSGTSESNPNNRRKLLVATGLCLLFFAVELVAGLWAGSLAILSDSFHLLSDIGGFAISVTAIYLSERPATSRHSFGFHRTEILGAILSTLLIWILTAFLLWEAVDRLRNPVPIDGPVMFGTAAVGVVVNIILGLTLHGSHGHDHGHDHSHGGHSHDHSHAHSKDEEAAHDHSHDHHDHSHVTSKVNINIESATIHVLGDLLSSLGVLIAATVIWIKPEYTIVDPICTCVFSCIVLATTMRLMYHSVAVLMEGTPSHIDSNEVHSTLAELPGVQSVHELHIWNLTVGKPSLTAHLSLSAYHPQNPHDPMSTADTNAILLAAQTLLCVQFDVHHATIQLEPPAANDGRLHYSPFMCRTAPPPDQIR</sequence>
<keyword evidence="7" id="KW-0406">Ion transport</keyword>
<dbReference type="PANTHER" id="PTHR11562">
    <property type="entry name" value="CATION EFFLUX PROTEIN/ ZINC TRANSPORTER"/>
    <property type="match status" value="1"/>
</dbReference>
<keyword evidence="5" id="KW-0864">Zinc transport</keyword>
<evidence type="ECO:0000259" key="12">
    <source>
        <dbReference type="Pfam" id="PF16916"/>
    </source>
</evidence>
<dbReference type="Proteomes" id="UP001212152">
    <property type="component" value="Unassembled WGS sequence"/>
</dbReference>
<comment type="similarity">
    <text evidence="2">Belongs to the cation diffusion facilitator (CDF) transporter (TC 2.A.4) family. SLC30A subfamily.</text>
</comment>
<dbReference type="Gene3D" id="1.20.1510.10">
    <property type="entry name" value="Cation efflux protein transmembrane domain"/>
    <property type="match status" value="1"/>
</dbReference>
<dbReference type="InterPro" id="IPR050681">
    <property type="entry name" value="CDF/SLC30A"/>
</dbReference>
<feature type="transmembrane region" description="Helical" evidence="10">
    <location>
        <begin position="207"/>
        <end position="228"/>
    </location>
</feature>
<evidence type="ECO:0000313" key="14">
    <source>
        <dbReference type="Proteomes" id="UP001212152"/>
    </source>
</evidence>
<evidence type="ECO:0000256" key="10">
    <source>
        <dbReference type="SAM" id="Phobius"/>
    </source>
</evidence>
<dbReference type="InterPro" id="IPR002524">
    <property type="entry name" value="Cation_efflux"/>
</dbReference>
<protein>
    <submittedName>
        <fullName evidence="13">Uncharacterized protein</fullName>
    </submittedName>
</protein>
<evidence type="ECO:0000256" key="5">
    <source>
        <dbReference type="ARBA" id="ARBA00022906"/>
    </source>
</evidence>
<evidence type="ECO:0000313" key="13">
    <source>
        <dbReference type="EMBL" id="KAJ3176249.1"/>
    </source>
</evidence>
<evidence type="ECO:0000256" key="7">
    <source>
        <dbReference type="ARBA" id="ARBA00023065"/>
    </source>
</evidence>
<proteinExistence type="inferred from homology"/>
<dbReference type="GO" id="GO:0005385">
    <property type="term" value="F:zinc ion transmembrane transporter activity"/>
    <property type="evidence" value="ECO:0007669"/>
    <property type="project" value="TreeGrafter"/>
</dbReference>
<evidence type="ECO:0000256" key="9">
    <source>
        <dbReference type="SAM" id="MobiDB-lite"/>
    </source>
</evidence>
<dbReference type="EMBL" id="JADGJQ010000043">
    <property type="protein sequence ID" value="KAJ3176249.1"/>
    <property type="molecule type" value="Genomic_DNA"/>
</dbReference>
<evidence type="ECO:0000259" key="11">
    <source>
        <dbReference type="Pfam" id="PF01545"/>
    </source>
</evidence>
<evidence type="ECO:0000256" key="4">
    <source>
        <dbReference type="ARBA" id="ARBA00022692"/>
    </source>
</evidence>
<evidence type="ECO:0000256" key="3">
    <source>
        <dbReference type="ARBA" id="ARBA00022448"/>
    </source>
</evidence>
<feature type="region of interest" description="Disordered" evidence="9">
    <location>
        <begin position="1"/>
        <end position="22"/>
    </location>
</feature>
<feature type="region of interest" description="Disordered" evidence="9">
    <location>
        <begin position="154"/>
        <end position="193"/>
    </location>
</feature>
<feature type="domain" description="Cation efflux protein transmembrane" evidence="11">
    <location>
        <begin position="28"/>
        <end position="263"/>
    </location>
</feature>
<dbReference type="GO" id="GO:0005886">
    <property type="term" value="C:plasma membrane"/>
    <property type="evidence" value="ECO:0007669"/>
    <property type="project" value="TreeGrafter"/>
</dbReference>
<gene>
    <name evidence="13" type="ORF">HDU87_005464</name>
</gene>
<dbReference type="GO" id="GO:0098771">
    <property type="term" value="P:inorganic ion homeostasis"/>
    <property type="evidence" value="ECO:0007669"/>
    <property type="project" value="UniProtKB-ARBA"/>
</dbReference>
<comment type="subcellular location">
    <subcellularLocation>
        <location evidence="1">Membrane</location>
        <topology evidence="1">Multi-pass membrane protein</topology>
    </subcellularLocation>
</comment>
<feature type="domain" description="Cation efflux protein cytoplasmic" evidence="12">
    <location>
        <begin position="267"/>
        <end position="352"/>
    </location>
</feature>
<organism evidence="13 14">
    <name type="scientific">Geranomyces variabilis</name>
    <dbReference type="NCBI Taxonomy" id="109894"/>
    <lineage>
        <taxon>Eukaryota</taxon>
        <taxon>Fungi</taxon>
        <taxon>Fungi incertae sedis</taxon>
        <taxon>Chytridiomycota</taxon>
        <taxon>Chytridiomycota incertae sedis</taxon>
        <taxon>Chytridiomycetes</taxon>
        <taxon>Spizellomycetales</taxon>
        <taxon>Powellomycetaceae</taxon>
        <taxon>Geranomyces</taxon>
    </lineage>
</organism>
<name>A0AAD5TJB4_9FUNG</name>
<dbReference type="NCBIfam" id="TIGR01297">
    <property type="entry name" value="CDF"/>
    <property type="match status" value="1"/>
</dbReference>
<dbReference type="GO" id="GO:0030003">
    <property type="term" value="P:intracellular monoatomic cation homeostasis"/>
    <property type="evidence" value="ECO:0007669"/>
    <property type="project" value="UniProtKB-ARBA"/>
</dbReference>
<dbReference type="Pfam" id="PF16916">
    <property type="entry name" value="ZT_dimer"/>
    <property type="match status" value="1"/>
</dbReference>
<dbReference type="AlphaFoldDB" id="A0AAD5TJB4"/>
<evidence type="ECO:0000256" key="8">
    <source>
        <dbReference type="ARBA" id="ARBA00023136"/>
    </source>
</evidence>
<keyword evidence="3" id="KW-0813">Transport</keyword>
<evidence type="ECO:0000256" key="2">
    <source>
        <dbReference type="ARBA" id="ARBA00008873"/>
    </source>
</evidence>
<dbReference type="InterPro" id="IPR036837">
    <property type="entry name" value="Cation_efflux_CTD_sf"/>
</dbReference>
<feature type="transmembrane region" description="Helical" evidence="10">
    <location>
        <begin position="28"/>
        <end position="53"/>
    </location>
</feature>
<keyword evidence="4 10" id="KW-0812">Transmembrane</keyword>
<dbReference type="InterPro" id="IPR027470">
    <property type="entry name" value="Cation_efflux_CTD"/>
</dbReference>
<accession>A0AAD5TJB4</accession>
<dbReference type="PANTHER" id="PTHR11562:SF17">
    <property type="entry name" value="RE54080P-RELATED"/>
    <property type="match status" value="1"/>
</dbReference>
<comment type="caution">
    <text evidence="13">The sequence shown here is derived from an EMBL/GenBank/DDBJ whole genome shotgun (WGS) entry which is preliminary data.</text>
</comment>
<dbReference type="SUPFAM" id="SSF160240">
    <property type="entry name" value="Cation efflux protein cytoplasmic domain-like"/>
    <property type="match status" value="1"/>
</dbReference>
<evidence type="ECO:0000256" key="1">
    <source>
        <dbReference type="ARBA" id="ARBA00004141"/>
    </source>
</evidence>
<reference evidence="13" key="1">
    <citation type="submission" date="2020-05" db="EMBL/GenBank/DDBJ databases">
        <title>Phylogenomic resolution of chytrid fungi.</title>
        <authorList>
            <person name="Stajich J.E."/>
            <person name="Amses K."/>
            <person name="Simmons R."/>
            <person name="Seto K."/>
            <person name="Myers J."/>
            <person name="Bonds A."/>
            <person name="Quandt C.A."/>
            <person name="Barry K."/>
            <person name="Liu P."/>
            <person name="Grigoriev I."/>
            <person name="Longcore J.E."/>
            <person name="James T.Y."/>
        </authorList>
    </citation>
    <scope>NUCLEOTIDE SEQUENCE</scope>
    <source>
        <strain evidence="13">JEL0379</strain>
    </source>
</reference>
<feature type="transmembrane region" description="Helical" evidence="10">
    <location>
        <begin position="98"/>
        <end position="117"/>
    </location>
</feature>
<keyword evidence="14" id="KW-1185">Reference proteome</keyword>
<dbReference type="Pfam" id="PF01545">
    <property type="entry name" value="Cation_efflux"/>
    <property type="match status" value="1"/>
</dbReference>